<name>A0A0J6UM09_9HYPH</name>
<dbReference type="Proteomes" id="UP000035929">
    <property type="component" value="Unassembled WGS sequence"/>
</dbReference>
<dbReference type="EMBL" id="LABX01000361">
    <property type="protein sequence ID" value="KMO27026.1"/>
    <property type="molecule type" value="Genomic_DNA"/>
</dbReference>
<sequence length="308" mass="33931">MPYENLTTFFGKPVEDVRSGMETWDVTRVVPRFRIEYDSEDSVPMLLGDYAALPGVEATEAIVIGFWQGDDSEGSSQQVVEALVTYSERFPNLRALFLGDIISEENEISWINQSDLSALWPAFPNLEHMQVRGGNDLALGRFEAPHLTALILESGGLPRRAVRDALAAGAPELRHLELWLGTEDYGGDTTPDDFADLFAGRLFPKLETLALRDCAYADDLAVALAKAPVLERITTLDLSLGNLTDRGAEALLASPAVARLSRLDLHHHFLTDATVARLERLGPSVDLSDRQEEEEYGGTIYRSIAVSE</sequence>
<dbReference type="Gene3D" id="3.80.10.10">
    <property type="entry name" value="Ribonuclease Inhibitor"/>
    <property type="match status" value="1"/>
</dbReference>
<dbReference type="InterPro" id="IPR047722">
    <property type="entry name" value="STM4015-like"/>
</dbReference>
<dbReference type="AlphaFoldDB" id="A0A0J6UM09"/>
<accession>A0A0J6UM09</accession>
<protein>
    <recommendedName>
        <fullName evidence="3">Cytoplasmic protein</fullName>
    </recommendedName>
</protein>
<evidence type="ECO:0008006" key="3">
    <source>
        <dbReference type="Google" id="ProtNLM"/>
    </source>
</evidence>
<dbReference type="SUPFAM" id="SSF52047">
    <property type="entry name" value="RNI-like"/>
    <property type="match status" value="1"/>
</dbReference>
<dbReference type="RefSeq" id="WP_048467852.1">
    <property type="nucleotide sequence ID" value="NZ_JBNTQU010000031.1"/>
</dbReference>
<organism evidence="1 2">
    <name type="scientific">Methylobacterium aquaticum</name>
    <dbReference type="NCBI Taxonomy" id="270351"/>
    <lineage>
        <taxon>Bacteria</taxon>
        <taxon>Pseudomonadati</taxon>
        <taxon>Pseudomonadota</taxon>
        <taxon>Alphaproteobacteria</taxon>
        <taxon>Hyphomicrobiales</taxon>
        <taxon>Methylobacteriaceae</taxon>
        <taxon>Methylobacterium</taxon>
    </lineage>
</organism>
<reference evidence="1 2" key="1">
    <citation type="submission" date="2015-03" db="EMBL/GenBank/DDBJ databases">
        <title>Genome sequencing of Methylobacterium aquaticum DSM16371 type strain.</title>
        <authorList>
            <person name="Chaudhry V."/>
            <person name="Patil P.B."/>
        </authorList>
    </citation>
    <scope>NUCLEOTIDE SEQUENCE [LARGE SCALE GENOMIC DNA]</scope>
    <source>
        <strain evidence="1 2">DSM 16371</strain>
    </source>
</reference>
<proteinExistence type="predicted"/>
<comment type="caution">
    <text evidence="1">The sequence shown here is derived from an EMBL/GenBank/DDBJ whole genome shotgun (WGS) entry which is preliminary data.</text>
</comment>
<evidence type="ECO:0000313" key="2">
    <source>
        <dbReference type="Proteomes" id="UP000035929"/>
    </source>
</evidence>
<evidence type="ECO:0000313" key="1">
    <source>
        <dbReference type="EMBL" id="KMO27026.1"/>
    </source>
</evidence>
<dbReference type="NCBIfam" id="NF038076">
    <property type="entry name" value="fam_STM4015"/>
    <property type="match status" value="1"/>
</dbReference>
<gene>
    <name evidence="1" type="ORF">VP06_32055</name>
</gene>
<dbReference type="InterPro" id="IPR032675">
    <property type="entry name" value="LRR_dom_sf"/>
</dbReference>
<dbReference type="PATRIC" id="fig|270351.6.peg.5205"/>